<dbReference type="PANTHER" id="PTHR30026:SF20">
    <property type="entry name" value="OUTER MEMBRANE PROTEIN TOLC"/>
    <property type="match status" value="1"/>
</dbReference>
<keyword evidence="4" id="KW-1134">Transmembrane beta strand</keyword>
<comment type="similarity">
    <text evidence="2">Belongs to the outer membrane factor (OMF) (TC 1.B.17) family.</text>
</comment>
<sequence length="435" mass="48665">MGLGKHFFFGCIFGLSSTAHALDLNQTIKTALQENPYIYQQQQLVEVNQQEINLTKSRRLPQINLSADAGWSQRKDETTEANSTDNVKGRAGIGVNGRWDFYDGGRYAGDLSASEKRYLAARSSLAAVQQDVAMRVIQAYYDVYLNREQLAFSSDVAKAYDDLVAHVEKRVKKGLAPEYELSEARLARSEIDFRAQSLQQALIEAEAAFFVEASIPPNSLEEPIRPNNQIFQQQDAEKWKTLALENNPMLQQLAFNAQALNNQVDVAASASKPTLAVEASHRWDDGAEELAGDRQDSSVLLRMNWQLTGQSTSSQVNKAQAQYRSAKAELQYRQKEITRQIQVISYSRKSALASLDLYGEDLKRIQQLLKASRKRLEMSTGSNSGVSAAVKVLKQYQSAQDGYLKAYFESQLLAYRLLHATGLLNEALDLPQHNS</sequence>
<gene>
    <name evidence="8" type="ORF">DC094_11065</name>
</gene>
<comment type="caution">
    <text evidence="8">The sequence shown here is derived from an EMBL/GenBank/DDBJ whole genome shotgun (WGS) entry which is preliminary data.</text>
</comment>
<reference evidence="8 9" key="1">
    <citation type="submission" date="2018-04" db="EMBL/GenBank/DDBJ databases">
        <title>Thalassorhabdus spongiae gen. nov., sp. nov., isolated from a marine sponge in South-West Iceland.</title>
        <authorList>
            <person name="Knobloch S."/>
            <person name="Daussin A."/>
            <person name="Johannsson R."/>
            <person name="Marteinsson V.T."/>
        </authorList>
    </citation>
    <scope>NUCLEOTIDE SEQUENCE [LARGE SCALE GENOMIC DNA]</scope>
    <source>
        <strain evidence="8 9">Hp12</strain>
    </source>
</reference>
<dbReference type="AlphaFoldDB" id="A0A2V1GTZ3"/>
<evidence type="ECO:0000313" key="9">
    <source>
        <dbReference type="Proteomes" id="UP000244906"/>
    </source>
</evidence>
<dbReference type="GO" id="GO:1990281">
    <property type="term" value="C:efflux pump complex"/>
    <property type="evidence" value="ECO:0007669"/>
    <property type="project" value="TreeGrafter"/>
</dbReference>
<evidence type="ECO:0000256" key="1">
    <source>
        <dbReference type="ARBA" id="ARBA00004442"/>
    </source>
</evidence>
<dbReference type="Gene3D" id="1.20.1600.10">
    <property type="entry name" value="Outer membrane efflux proteins (OEP)"/>
    <property type="match status" value="1"/>
</dbReference>
<evidence type="ECO:0000256" key="5">
    <source>
        <dbReference type="ARBA" id="ARBA00022692"/>
    </source>
</evidence>
<evidence type="ECO:0000256" key="2">
    <source>
        <dbReference type="ARBA" id="ARBA00007613"/>
    </source>
</evidence>
<dbReference type="GO" id="GO:0015562">
    <property type="term" value="F:efflux transmembrane transporter activity"/>
    <property type="evidence" value="ECO:0007669"/>
    <property type="project" value="InterPro"/>
</dbReference>
<dbReference type="InterPro" id="IPR051906">
    <property type="entry name" value="TolC-like"/>
</dbReference>
<dbReference type="Pfam" id="PF02321">
    <property type="entry name" value="OEP"/>
    <property type="match status" value="2"/>
</dbReference>
<keyword evidence="9" id="KW-1185">Reference proteome</keyword>
<keyword evidence="7" id="KW-0998">Cell outer membrane</keyword>
<keyword evidence="3" id="KW-0813">Transport</keyword>
<keyword evidence="5" id="KW-0812">Transmembrane</keyword>
<evidence type="ECO:0000256" key="3">
    <source>
        <dbReference type="ARBA" id="ARBA00022448"/>
    </source>
</evidence>
<proteinExistence type="inferred from homology"/>
<dbReference type="GO" id="GO:0009279">
    <property type="term" value="C:cell outer membrane"/>
    <property type="evidence" value="ECO:0007669"/>
    <property type="project" value="UniProtKB-SubCell"/>
</dbReference>
<dbReference type="Proteomes" id="UP000244906">
    <property type="component" value="Unassembled WGS sequence"/>
</dbReference>
<keyword evidence="6" id="KW-0472">Membrane</keyword>
<evidence type="ECO:0000256" key="4">
    <source>
        <dbReference type="ARBA" id="ARBA00022452"/>
    </source>
</evidence>
<evidence type="ECO:0000313" key="8">
    <source>
        <dbReference type="EMBL" id="PVZ68790.1"/>
    </source>
</evidence>
<comment type="subcellular location">
    <subcellularLocation>
        <location evidence="1">Cell outer membrane</location>
    </subcellularLocation>
</comment>
<name>A0A2V1GTZ3_9GAMM</name>
<dbReference type="InterPro" id="IPR003423">
    <property type="entry name" value="OMP_efflux"/>
</dbReference>
<evidence type="ECO:0000256" key="6">
    <source>
        <dbReference type="ARBA" id="ARBA00023136"/>
    </source>
</evidence>
<dbReference type="EMBL" id="QDDL01000004">
    <property type="protein sequence ID" value="PVZ68790.1"/>
    <property type="molecule type" value="Genomic_DNA"/>
</dbReference>
<dbReference type="SUPFAM" id="SSF56954">
    <property type="entry name" value="Outer membrane efflux proteins (OEP)"/>
    <property type="match status" value="1"/>
</dbReference>
<dbReference type="PANTHER" id="PTHR30026">
    <property type="entry name" value="OUTER MEMBRANE PROTEIN TOLC"/>
    <property type="match status" value="1"/>
</dbReference>
<evidence type="ECO:0000256" key="7">
    <source>
        <dbReference type="ARBA" id="ARBA00023237"/>
    </source>
</evidence>
<accession>A0A2V1GTZ3</accession>
<evidence type="ECO:0008006" key="10">
    <source>
        <dbReference type="Google" id="ProtNLM"/>
    </source>
</evidence>
<protein>
    <recommendedName>
        <fullName evidence="10">TolC family protein</fullName>
    </recommendedName>
</protein>
<organism evidence="8 9">
    <name type="scientific">Pelagibaculum spongiae</name>
    <dbReference type="NCBI Taxonomy" id="2080658"/>
    <lineage>
        <taxon>Bacteria</taxon>
        <taxon>Pseudomonadati</taxon>
        <taxon>Pseudomonadota</taxon>
        <taxon>Gammaproteobacteria</taxon>
        <taxon>Oceanospirillales</taxon>
        <taxon>Pelagibaculum</taxon>
    </lineage>
</organism>
<dbReference type="GO" id="GO:0015288">
    <property type="term" value="F:porin activity"/>
    <property type="evidence" value="ECO:0007669"/>
    <property type="project" value="TreeGrafter"/>
</dbReference>